<evidence type="ECO:0000313" key="2">
    <source>
        <dbReference type="Proteomes" id="UP000821845"/>
    </source>
</evidence>
<keyword evidence="2" id="KW-1185">Reference proteome</keyword>
<dbReference type="EMBL" id="CM023483">
    <property type="protein sequence ID" value="KAH6935688.1"/>
    <property type="molecule type" value="Genomic_DNA"/>
</dbReference>
<proteinExistence type="predicted"/>
<evidence type="ECO:0000313" key="1">
    <source>
        <dbReference type="EMBL" id="KAH6935688.1"/>
    </source>
</evidence>
<organism evidence="1 2">
    <name type="scientific">Hyalomma asiaticum</name>
    <name type="common">Tick</name>
    <dbReference type="NCBI Taxonomy" id="266040"/>
    <lineage>
        <taxon>Eukaryota</taxon>
        <taxon>Metazoa</taxon>
        <taxon>Ecdysozoa</taxon>
        <taxon>Arthropoda</taxon>
        <taxon>Chelicerata</taxon>
        <taxon>Arachnida</taxon>
        <taxon>Acari</taxon>
        <taxon>Parasitiformes</taxon>
        <taxon>Ixodida</taxon>
        <taxon>Ixodoidea</taxon>
        <taxon>Ixodidae</taxon>
        <taxon>Hyalomminae</taxon>
        <taxon>Hyalomma</taxon>
    </lineage>
</organism>
<gene>
    <name evidence="1" type="ORF">HPB50_008069</name>
</gene>
<name>A0ACB7SPH3_HYAAI</name>
<dbReference type="Proteomes" id="UP000821845">
    <property type="component" value="Chromosome 3"/>
</dbReference>
<comment type="caution">
    <text evidence="1">The sequence shown here is derived from an EMBL/GenBank/DDBJ whole genome shotgun (WGS) entry which is preliminary data.</text>
</comment>
<accession>A0ACB7SPH3</accession>
<sequence>MITPDLPARCRSFDLSRHNPSWKLITASFLDASRATFMYKLARGCLPIQYRPFTARPARGVCPFCGAREDAVHIFSQCALPAALHRKIASLFNLPGIPYQTVRFLSPLPSRAINQFVLLLVECSYQVWLARWDAVFNGRRAGLPEVLAKVRKELWFHLTREWHVLGGKKFLETWHRPAVIFKESGALPTQMLVTWATFDPTNDSLVEYGENELDQQAAGHSTKFYDGGSERRIIYIHRVLLEDLRPGAFYGKYARSHQNMCG</sequence>
<protein>
    <submittedName>
        <fullName evidence="1">Uncharacterized protein</fullName>
    </submittedName>
</protein>
<reference evidence="1" key="1">
    <citation type="submission" date="2020-05" db="EMBL/GenBank/DDBJ databases">
        <title>Large-scale comparative analyses of tick genomes elucidate their genetic diversity and vector capacities.</title>
        <authorList>
            <person name="Jia N."/>
            <person name="Wang J."/>
            <person name="Shi W."/>
            <person name="Du L."/>
            <person name="Sun Y."/>
            <person name="Zhan W."/>
            <person name="Jiang J."/>
            <person name="Wang Q."/>
            <person name="Zhang B."/>
            <person name="Ji P."/>
            <person name="Sakyi L.B."/>
            <person name="Cui X."/>
            <person name="Yuan T."/>
            <person name="Jiang B."/>
            <person name="Yang W."/>
            <person name="Lam T.T.-Y."/>
            <person name="Chang Q."/>
            <person name="Ding S."/>
            <person name="Wang X."/>
            <person name="Zhu J."/>
            <person name="Ruan X."/>
            <person name="Zhao L."/>
            <person name="Wei J."/>
            <person name="Que T."/>
            <person name="Du C."/>
            <person name="Cheng J."/>
            <person name="Dai P."/>
            <person name="Han X."/>
            <person name="Huang E."/>
            <person name="Gao Y."/>
            <person name="Liu J."/>
            <person name="Shao H."/>
            <person name="Ye R."/>
            <person name="Li L."/>
            <person name="Wei W."/>
            <person name="Wang X."/>
            <person name="Wang C."/>
            <person name="Yang T."/>
            <person name="Huo Q."/>
            <person name="Li W."/>
            <person name="Guo W."/>
            <person name="Chen H."/>
            <person name="Zhou L."/>
            <person name="Ni X."/>
            <person name="Tian J."/>
            <person name="Zhou Y."/>
            <person name="Sheng Y."/>
            <person name="Liu T."/>
            <person name="Pan Y."/>
            <person name="Xia L."/>
            <person name="Li J."/>
            <person name="Zhao F."/>
            <person name="Cao W."/>
        </authorList>
    </citation>
    <scope>NUCLEOTIDE SEQUENCE</scope>
    <source>
        <strain evidence="1">Hyas-2018</strain>
    </source>
</reference>